<sequence length="328" mass="36740">MEYILNELELMALGATTDYQNDTRDLDMVEKWQKLFGYAPPEAASKIEQHRNDLNRTVITLAHWGMVRDEKEAEGYDKESYEHSIDILKHDQSPSPTYTAANVSNKTKAAMFLLKLEGPLMDVKMVQEAAKLAQPPELLMGHGDSGCQTQFYKIDSLARDNILDFSGQQAPPFAPTIISYCIADKDLCPISAHPTLGIEATLPQFRHDSNATPQNDEYPVWYFFYGTLADNDVLGGLVGVRRPHLVPAQTRGGVLKTWGGKYKALVDQMTTGSVGIIDGHAFLVETYEQETALRAYETDNYEVVRCGIEMKGERYVNGLTFRFVGEVD</sequence>
<evidence type="ECO:0000313" key="3">
    <source>
        <dbReference type="EMBL" id="KAH6661286.1"/>
    </source>
</evidence>
<name>A0A9P8UZ73_9PEZI</name>
<evidence type="ECO:0000259" key="2">
    <source>
        <dbReference type="Pfam" id="PF06094"/>
    </source>
</evidence>
<comment type="similarity">
    <text evidence="1">Belongs to the gamma-glutamylcyclotransferase family.</text>
</comment>
<dbReference type="GeneID" id="70135446"/>
<accession>A0A9P8UZ73</accession>
<feature type="domain" description="Gamma-glutamylcyclotransferase AIG2-like" evidence="2">
    <location>
        <begin position="222"/>
        <end position="315"/>
    </location>
</feature>
<dbReference type="OrthoDB" id="3262926at2759"/>
<evidence type="ECO:0000256" key="1">
    <source>
        <dbReference type="ARBA" id="ARBA00008861"/>
    </source>
</evidence>
<dbReference type="PANTHER" id="PTHR31544">
    <property type="entry name" value="AIG2-LIKE PROTEIN D"/>
    <property type="match status" value="1"/>
</dbReference>
<dbReference type="RefSeq" id="XP_045965417.1">
    <property type="nucleotide sequence ID" value="XM_046106555.1"/>
</dbReference>
<dbReference type="InterPro" id="IPR045038">
    <property type="entry name" value="AIG2-like"/>
</dbReference>
<dbReference type="PANTHER" id="PTHR31544:SF4">
    <property type="entry name" value="GAMMA-GLUTAMYLCYCLOTRANSFERASE-RELATED"/>
    <property type="match status" value="1"/>
</dbReference>
<protein>
    <recommendedName>
        <fullName evidence="2">Gamma-glutamylcyclotransferase AIG2-like domain-containing protein</fullName>
    </recommendedName>
</protein>
<proteinExistence type="inferred from homology"/>
<dbReference type="Pfam" id="PF06094">
    <property type="entry name" value="GGACT"/>
    <property type="match status" value="1"/>
</dbReference>
<dbReference type="Gene3D" id="3.10.490.10">
    <property type="entry name" value="Gamma-glutamyl cyclotransferase-like"/>
    <property type="match status" value="1"/>
</dbReference>
<gene>
    <name evidence="3" type="ORF">BKA67DRAFT_654409</name>
</gene>
<comment type="caution">
    <text evidence="3">The sequence shown here is derived from an EMBL/GenBank/DDBJ whole genome shotgun (WGS) entry which is preliminary data.</text>
</comment>
<dbReference type="Proteomes" id="UP000758603">
    <property type="component" value="Unassembled WGS sequence"/>
</dbReference>
<dbReference type="AlphaFoldDB" id="A0A9P8UZ73"/>
<dbReference type="EMBL" id="JAGPXC010000001">
    <property type="protein sequence ID" value="KAH6661286.1"/>
    <property type="molecule type" value="Genomic_DNA"/>
</dbReference>
<evidence type="ECO:0000313" key="4">
    <source>
        <dbReference type="Proteomes" id="UP000758603"/>
    </source>
</evidence>
<dbReference type="InterPro" id="IPR009288">
    <property type="entry name" value="AIG2-like_dom"/>
</dbReference>
<reference evidence="3" key="1">
    <citation type="journal article" date="2021" name="Nat. Commun.">
        <title>Genetic determinants of endophytism in the Arabidopsis root mycobiome.</title>
        <authorList>
            <person name="Mesny F."/>
            <person name="Miyauchi S."/>
            <person name="Thiergart T."/>
            <person name="Pickel B."/>
            <person name="Atanasova L."/>
            <person name="Karlsson M."/>
            <person name="Huettel B."/>
            <person name="Barry K.W."/>
            <person name="Haridas S."/>
            <person name="Chen C."/>
            <person name="Bauer D."/>
            <person name="Andreopoulos W."/>
            <person name="Pangilinan J."/>
            <person name="LaButti K."/>
            <person name="Riley R."/>
            <person name="Lipzen A."/>
            <person name="Clum A."/>
            <person name="Drula E."/>
            <person name="Henrissat B."/>
            <person name="Kohler A."/>
            <person name="Grigoriev I.V."/>
            <person name="Martin F.M."/>
            <person name="Hacquard S."/>
        </authorList>
    </citation>
    <scope>NUCLEOTIDE SEQUENCE</scope>
    <source>
        <strain evidence="3">MPI-SDFR-AT-0073</strain>
    </source>
</reference>
<keyword evidence="4" id="KW-1185">Reference proteome</keyword>
<organism evidence="3 4">
    <name type="scientific">Truncatella angustata</name>
    <dbReference type="NCBI Taxonomy" id="152316"/>
    <lineage>
        <taxon>Eukaryota</taxon>
        <taxon>Fungi</taxon>
        <taxon>Dikarya</taxon>
        <taxon>Ascomycota</taxon>
        <taxon>Pezizomycotina</taxon>
        <taxon>Sordariomycetes</taxon>
        <taxon>Xylariomycetidae</taxon>
        <taxon>Amphisphaeriales</taxon>
        <taxon>Sporocadaceae</taxon>
        <taxon>Truncatella</taxon>
    </lineage>
</organism>